<feature type="domain" description="TPM" evidence="5">
    <location>
        <begin position="53"/>
        <end position="157"/>
    </location>
</feature>
<feature type="region of interest" description="Disordered" evidence="2">
    <location>
        <begin position="652"/>
        <end position="677"/>
    </location>
</feature>
<dbReference type="Pfam" id="PF04536">
    <property type="entry name" value="TPM_phosphatase"/>
    <property type="match status" value="1"/>
</dbReference>
<feature type="signal peptide" evidence="4">
    <location>
        <begin position="1"/>
        <end position="31"/>
    </location>
</feature>
<name>A0A1H4MTG8_9MICC</name>
<feature type="coiled-coil region" evidence="1">
    <location>
        <begin position="358"/>
        <end position="385"/>
    </location>
</feature>
<evidence type="ECO:0000256" key="1">
    <source>
        <dbReference type="SAM" id="Coils"/>
    </source>
</evidence>
<reference evidence="6 7" key="1">
    <citation type="submission" date="2016-10" db="EMBL/GenBank/DDBJ databases">
        <authorList>
            <person name="de Groot N.N."/>
        </authorList>
    </citation>
    <scope>NUCLEOTIDE SEQUENCE [LARGE SCALE GENOMIC DNA]</scope>
    <source>
        <strain evidence="6 7">DSM 10495</strain>
    </source>
</reference>
<dbReference type="InterPro" id="IPR007621">
    <property type="entry name" value="TPM_dom"/>
</dbReference>
<proteinExistence type="predicted"/>
<feature type="transmembrane region" description="Helical" evidence="3">
    <location>
        <begin position="169"/>
        <end position="187"/>
    </location>
</feature>
<evidence type="ECO:0000313" key="7">
    <source>
        <dbReference type="Proteomes" id="UP000182652"/>
    </source>
</evidence>
<keyword evidence="3" id="KW-0472">Membrane</keyword>
<evidence type="ECO:0000256" key="4">
    <source>
        <dbReference type="SAM" id="SignalP"/>
    </source>
</evidence>
<accession>A0A1H4MTG8</accession>
<evidence type="ECO:0000313" key="6">
    <source>
        <dbReference type="EMBL" id="SEB85948.1"/>
    </source>
</evidence>
<keyword evidence="3" id="KW-0812">Transmembrane</keyword>
<feature type="chain" id="PRO_5010285506" description="TPM domain-containing protein" evidence="4">
    <location>
        <begin position="32"/>
        <end position="677"/>
    </location>
</feature>
<dbReference type="Proteomes" id="UP000182652">
    <property type="component" value="Unassembled WGS sequence"/>
</dbReference>
<keyword evidence="1" id="KW-0175">Coiled coil</keyword>
<dbReference type="AlphaFoldDB" id="A0A1H4MTG8"/>
<keyword evidence="7" id="KW-1185">Reference proteome</keyword>
<dbReference type="STRING" id="156980.SAMN04489745_1441"/>
<gene>
    <name evidence="6" type="ORF">SAMN04489745_1441</name>
</gene>
<dbReference type="Gene3D" id="3.10.310.50">
    <property type="match status" value="1"/>
</dbReference>
<sequence length="677" mass="69821">MRTLLKQARTILAVGLGLSATLLLGTTAAQAADPVTIGPGQNIVDPGNKLDHGKVQSAISKLYKDQKINLYVVVVDTFTNPSAPTDWANAVAKKKSFGSKDLLYVVASSEGKANLTRGPKSPISNDQRGKISDAATAQLAQGKLDFTAAAVAVAEQTDKELSGPGATPFLVGGAVVVVGGAGAFWLVRRRRQAAQAAGIENAPTEQDRLARMSIEQLRAESGPLLIAADDAIKTSEQELGFAEAQFGPDAVKDFAAAVQQAKAQLSESFKFQQQLDDHIPDTPEQQRTWLTQIIGYSEAAIASLTDQQASFDSLRELEKNAPQAVVRIKSDAGTATQAIQDAEQKLEGLRQGYAPTALAQVQDNIAQARERLDFVGNAVNTAEERLQAGDGGQAAVAVRAAEGALGQAQKLVEAISSVDQNLAQAKTSLEAAVSQAAQDLAQAKAYAQTGQHPELNGPVAGVEAALAGIKARYQDGHLDPVADLQALSNSTGALDQVLTGVRDQQEQAQRARASLQQSIVTAQSQISATSDYVAARRGGVGTEARTRLAEAQRNLDYAISISQSDPVQALNYANQANALAGQAAQLAQSDVDQFGMNQRGYGGGGMFGGGNGNGLGGAILGGLLINSILNSGNHHDSGGGWGGGFGGGDSGGGGWDGGFGGGDSGGWGGDSGGDSSF</sequence>
<evidence type="ECO:0000259" key="5">
    <source>
        <dbReference type="Pfam" id="PF04536"/>
    </source>
</evidence>
<evidence type="ECO:0000256" key="3">
    <source>
        <dbReference type="SAM" id="Phobius"/>
    </source>
</evidence>
<dbReference type="EMBL" id="FNSN01000003">
    <property type="protein sequence ID" value="SEB85948.1"/>
    <property type="molecule type" value="Genomic_DNA"/>
</dbReference>
<keyword evidence="3" id="KW-1133">Transmembrane helix</keyword>
<keyword evidence="4" id="KW-0732">Signal</keyword>
<evidence type="ECO:0000256" key="2">
    <source>
        <dbReference type="SAM" id="MobiDB-lite"/>
    </source>
</evidence>
<organism evidence="6 7">
    <name type="scientific">Arthrobacter woluwensis</name>
    <dbReference type="NCBI Taxonomy" id="156980"/>
    <lineage>
        <taxon>Bacteria</taxon>
        <taxon>Bacillati</taxon>
        <taxon>Actinomycetota</taxon>
        <taxon>Actinomycetes</taxon>
        <taxon>Micrococcales</taxon>
        <taxon>Micrococcaceae</taxon>
        <taxon>Arthrobacter</taxon>
    </lineage>
</organism>
<dbReference type="RefSeq" id="WP_066211127.1">
    <property type="nucleotide sequence ID" value="NZ_FNSN01000003.1"/>
</dbReference>
<protein>
    <recommendedName>
        <fullName evidence="5">TPM domain-containing protein</fullName>
    </recommendedName>
</protein>